<accession>A0A7J6HKG7</accession>
<feature type="region of interest" description="Disordered" evidence="1">
    <location>
        <begin position="86"/>
        <end position="105"/>
    </location>
</feature>
<feature type="compositionally biased region" description="Low complexity" evidence="1">
    <location>
        <begin position="196"/>
        <end position="207"/>
    </location>
</feature>
<dbReference type="Proteomes" id="UP000583929">
    <property type="component" value="Unassembled WGS sequence"/>
</dbReference>
<reference evidence="2 3" key="1">
    <citation type="journal article" date="2020" name="bioRxiv">
        <title>Sequence and annotation of 42 cannabis genomes reveals extensive copy number variation in cannabinoid synthesis and pathogen resistance genes.</title>
        <authorList>
            <person name="Mckernan K.J."/>
            <person name="Helbert Y."/>
            <person name="Kane L.T."/>
            <person name="Ebling H."/>
            <person name="Zhang L."/>
            <person name="Liu B."/>
            <person name="Eaton Z."/>
            <person name="Mclaughlin S."/>
            <person name="Kingan S."/>
            <person name="Baybayan P."/>
            <person name="Concepcion G."/>
            <person name="Jordan M."/>
            <person name="Riva A."/>
            <person name="Barbazuk W."/>
            <person name="Harkins T."/>
        </authorList>
    </citation>
    <scope>NUCLEOTIDE SEQUENCE [LARGE SCALE GENOMIC DNA]</scope>
    <source>
        <strain evidence="3">cv. Jamaican Lion 4</strain>
        <tissue evidence="2">Leaf</tissue>
    </source>
</reference>
<dbReference type="PANTHER" id="PTHR47481">
    <property type="match status" value="1"/>
</dbReference>
<evidence type="ECO:0000313" key="3">
    <source>
        <dbReference type="Proteomes" id="UP000583929"/>
    </source>
</evidence>
<protein>
    <recommendedName>
        <fullName evidence="4">Retrotransposon Copia-like N-terminal domain-containing protein</fullName>
    </recommendedName>
</protein>
<evidence type="ECO:0000313" key="2">
    <source>
        <dbReference type="EMBL" id="KAF4395481.1"/>
    </source>
</evidence>
<comment type="caution">
    <text evidence="2">The sequence shown here is derived from an EMBL/GenBank/DDBJ whole genome shotgun (WGS) entry which is preliminary data.</text>
</comment>
<dbReference type="EMBL" id="JAATIQ010000040">
    <property type="protein sequence ID" value="KAF4395481.1"/>
    <property type="molecule type" value="Genomic_DNA"/>
</dbReference>
<keyword evidence="3" id="KW-1185">Reference proteome</keyword>
<dbReference type="AlphaFoldDB" id="A0A7J6HKG7"/>
<sequence>MEKPTSAEMSSASNPANEPSPADTVNTPAITPAPPVQSFPFQSLAPLTIKLDRSNYPYWRSQALPALRAHDLEGYVLGTKHCPPHIRSFNPRGRGRGRGRTNNNRPICQLCSKPGHIASKCYHRFDISFQAPGSNQPQNTQNTNTNQTTSDQQAYFTTADAHNENTWYIDSGATNHTTADASHIQHKADLKGPEASSPSTPSSHGSSKTQHASPNTTDSLFFTNMYIDLIPMVSLHFVAITSYLI</sequence>
<evidence type="ECO:0000256" key="1">
    <source>
        <dbReference type="SAM" id="MobiDB-lite"/>
    </source>
</evidence>
<feature type="region of interest" description="Disordered" evidence="1">
    <location>
        <begin position="181"/>
        <end position="214"/>
    </location>
</feature>
<organism evidence="2 3">
    <name type="scientific">Cannabis sativa</name>
    <name type="common">Hemp</name>
    <name type="synonym">Marijuana</name>
    <dbReference type="NCBI Taxonomy" id="3483"/>
    <lineage>
        <taxon>Eukaryota</taxon>
        <taxon>Viridiplantae</taxon>
        <taxon>Streptophyta</taxon>
        <taxon>Embryophyta</taxon>
        <taxon>Tracheophyta</taxon>
        <taxon>Spermatophyta</taxon>
        <taxon>Magnoliopsida</taxon>
        <taxon>eudicotyledons</taxon>
        <taxon>Gunneridae</taxon>
        <taxon>Pentapetalae</taxon>
        <taxon>rosids</taxon>
        <taxon>fabids</taxon>
        <taxon>Rosales</taxon>
        <taxon>Cannabaceae</taxon>
        <taxon>Cannabis</taxon>
    </lineage>
</organism>
<proteinExistence type="predicted"/>
<feature type="compositionally biased region" description="Low complexity" evidence="1">
    <location>
        <begin position="10"/>
        <end position="22"/>
    </location>
</feature>
<evidence type="ECO:0008006" key="4">
    <source>
        <dbReference type="Google" id="ProtNLM"/>
    </source>
</evidence>
<feature type="region of interest" description="Disordered" evidence="1">
    <location>
        <begin position="1"/>
        <end position="37"/>
    </location>
</feature>
<gene>
    <name evidence="2" type="ORF">G4B88_010945</name>
</gene>
<feature type="region of interest" description="Disordered" evidence="1">
    <location>
        <begin position="129"/>
        <end position="149"/>
    </location>
</feature>
<dbReference type="PANTHER" id="PTHR47481:SF31">
    <property type="entry name" value="OS01G0873500 PROTEIN"/>
    <property type="match status" value="1"/>
</dbReference>
<feature type="compositionally biased region" description="Low complexity" evidence="1">
    <location>
        <begin position="135"/>
        <end position="149"/>
    </location>
</feature>
<name>A0A7J6HKG7_CANSA</name>